<dbReference type="SUPFAM" id="SSF101898">
    <property type="entry name" value="NHL repeat"/>
    <property type="match status" value="1"/>
</dbReference>
<sequence length="349" mass="36245">MHFLRTASLAALLLLARAAPLSERQWPDLSDSDDAETVVAAPLNATSAGGRLYFLDQGGFKAGRILSTKADGTDLRVILEGLRAAPDGIAVDRAAGYIYFTNMGTSAGNTAAGSVQRVGLDGKGLVTVVQPGKTHTAKQLTLVEEGGKKKLYWGDREGMKVMRANIDGSGLEVVVDTAKYACSGEPCKHVVGVAVDTKNGFVYWTQKGGEAGGQGSIHRAPTTLKAGETAGARSDVQTLLKGLPEPIDAHWVAESGTLYWTDRGRTTGGNSVNKLVLGAAAAGGAVQGAKAQVLYGGLGTGIGIAVDVPSNQVWATDLRGQVWLSDLEGKNKKKIASGLGILVGITYVE</sequence>
<dbReference type="SMART" id="SM00135">
    <property type="entry name" value="LY"/>
    <property type="match status" value="5"/>
</dbReference>
<feature type="signal peptide" evidence="1">
    <location>
        <begin position="1"/>
        <end position="18"/>
    </location>
</feature>
<evidence type="ECO:0000313" key="2">
    <source>
        <dbReference type="EMBL" id="KAF2404938.1"/>
    </source>
</evidence>
<dbReference type="InterPro" id="IPR050778">
    <property type="entry name" value="Cueball_EGF_LRP_Nidogen"/>
</dbReference>
<accession>A0A6G1I9F5</accession>
<keyword evidence="1" id="KW-0732">Signal</keyword>
<organism evidence="2 3">
    <name type="scientific">Trichodelitschia bisporula</name>
    <dbReference type="NCBI Taxonomy" id="703511"/>
    <lineage>
        <taxon>Eukaryota</taxon>
        <taxon>Fungi</taxon>
        <taxon>Dikarya</taxon>
        <taxon>Ascomycota</taxon>
        <taxon>Pezizomycotina</taxon>
        <taxon>Dothideomycetes</taxon>
        <taxon>Dothideomycetes incertae sedis</taxon>
        <taxon>Phaeotrichales</taxon>
        <taxon>Phaeotrichaceae</taxon>
        <taxon>Trichodelitschia</taxon>
    </lineage>
</organism>
<dbReference type="InterPro" id="IPR011042">
    <property type="entry name" value="6-blade_b-propeller_TolB-like"/>
</dbReference>
<evidence type="ECO:0000256" key="1">
    <source>
        <dbReference type="SAM" id="SignalP"/>
    </source>
</evidence>
<dbReference type="InterPro" id="IPR000033">
    <property type="entry name" value="LDLR_classB_rpt"/>
</dbReference>
<evidence type="ECO:0000313" key="3">
    <source>
        <dbReference type="Proteomes" id="UP000799640"/>
    </source>
</evidence>
<dbReference type="AlphaFoldDB" id="A0A6G1I9F5"/>
<gene>
    <name evidence="2" type="ORF">EJ06DRAFT_5035</name>
</gene>
<proteinExistence type="predicted"/>
<dbReference type="SUPFAM" id="SSF63825">
    <property type="entry name" value="YWTD domain"/>
    <property type="match status" value="1"/>
</dbReference>
<dbReference type="Proteomes" id="UP000799640">
    <property type="component" value="Unassembled WGS sequence"/>
</dbReference>
<feature type="chain" id="PRO_5026320725" evidence="1">
    <location>
        <begin position="19"/>
        <end position="349"/>
    </location>
</feature>
<dbReference type="Gene3D" id="2.120.10.30">
    <property type="entry name" value="TolB, C-terminal domain"/>
    <property type="match status" value="2"/>
</dbReference>
<protein>
    <submittedName>
        <fullName evidence="2">YWTD domain-containing protein</fullName>
    </submittedName>
</protein>
<dbReference type="OrthoDB" id="5958943at2759"/>
<reference evidence="2" key="1">
    <citation type="journal article" date="2020" name="Stud. Mycol.">
        <title>101 Dothideomycetes genomes: a test case for predicting lifestyles and emergence of pathogens.</title>
        <authorList>
            <person name="Haridas S."/>
            <person name="Albert R."/>
            <person name="Binder M."/>
            <person name="Bloem J."/>
            <person name="Labutti K."/>
            <person name="Salamov A."/>
            <person name="Andreopoulos B."/>
            <person name="Baker S."/>
            <person name="Barry K."/>
            <person name="Bills G."/>
            <person name="Bluhm B."/>
            <person name="Cannon C."/>
            <person name="Castanera R."/>
            <person name="Culley D."/>
            <person name="Daum C."/>
            <person name="Ezra D."/>
            <person name="Gonzalez J."/>
            <person name="Henrissat B."/>
            <person name="Kuo A."/>
            <person name="Liang C."/>
            <person name="Lipzen A."/>
            <person name="Lutzoni F."/>
            <person name="Magnuson J."/>
            <person name="Mondo S."/>
            <person name="Nolan M."/>
            <person name="Ohm R."/>
            <person name="Pangilinan J."/>
            <person name="Park H.-J."/>
            <person name="Ramirez L."/>
            <person name="Alfaro M."/>
            <person name="Sun H."/>
            <person name="Tritt A."/>
            <person name="Yoshinaga Y."/>
            <person name="Zwiers L.-H."/>
            <person name="Turgeon B."/>
            <person name="Goodwin S."/>
            <person name="Spatafora J."/>
            <person name="Crous P."/>
            <person name="Grigoriev I."/>
        </authorList>
    </citation>
    <scope>NUCLEOTIDE SEQUENCE</scope>
    <source>
        <strain evidence="2">CBS 262.69</strain>
    </source>
</reference>
<dbReference type="EMBL" id="ML996687">
    <property type="protein sequence ID" value="KAF2404938.1"/>
    <property type="molecule type" value="Genomic_DNA"/>
</dbReference>
<dbReference type="PANTHER" id="PTHR46513">
    <property type="entry name" value="VITELLOGENIN RECEPTOR-LIKE PROTEIN-RELATED-RELATED"/>
    <property type="match status" value="1"/>
</dbReference>
<keyword evidence="3" id="KW-1185">Reference proteome</keyword>
<name>A0A6G1I9F5_9PEZI</name>